<evidence type="ECO:0000256" key="1">
    <source>
        <dbReference type="SAM" id="MobiDB-lite"/>
    </source>
</evidence>
<feature type="region of interest" description="Disordered" evidence="1">
    <location>
        <begin position="1"/>
        <end position="125"/>
    </location>
</feature>
<reference evidence="2" key="1">
    <citation type="submission" date="2021-02" db="EMBL/GenBank/DDBJ databases">
        <authorList>
            <person name="Dougan E. K."/>
            <person name="Rhodes N."/>
            <person name="Thang M."/>
            <person name="Chan C."/>
        </authorList>
    </citation>
    <scope>NUCLEOTIDE SEQUENCE</scope>
</reference>
<dbReference type="OrthoDB" id="431154at2759"/>
<accession>A0A813EAF7</accession>
<gene>
    <name evidence="2" type="ORF">PGLA1383_LOCUS16522</name>
    <name evidence="3" type="ORF">PGLA2088_LOCUS43016</name>
</gene>
<dbReference type="SUPFAM" id="SSF52047">
    <property type="entry name" value="RNI-like"/>
    <property type="match status" value="1"/>
</dbReference>
<dbReference type="Proteomes" id="UP000626109">
    <property type="component" value="Unassembled WGS sequence"/>
</dbReference>
<keyword evidence="4" id="KW-1185">Reference proteome</keyword>
<dbReference type="Gene3D" id="3.80.10.10">
    <property type="entry name" value="Ribonuclease Inhibitor"/>
    <property type="match status" value="1"/>
</dbReference>
<dbReference type="Proteomes" id="UP000654075">
    <property type="component" value="Unassembled WGS sequence"/>
</dbReference>
<dbReference type="EMBL" id="CAJNNV010010037">
    <property type="protein sequence ID" value="CAE8598109.1"/>
    <property type="molecule type" value="Genomic_DNA"/>
</dbReference>
<protein>
    <submittedName>
        <fullName evidence="2">Uncharacterized protein</fullName>
    </submittedName>
</protein>
<evidence type="ECO:0000313" key="4">
    <source>
        <dbReference type="Proteomes" id="UP000654075"/>
    </source>
</evidence>
<organism evidence="2 4">
    <name type="scientific">Polarella glacialis</name>
    <name type="common">Dinoflagellate</name>
    <dbReference type="NCBI Taxonomy" id="89957"/>
    <lineage>
        <taxon>Eukaryota</taxon>
        <taxon>Sar</taxon>
        <taxon>Alveolata</taxon>
        <taxon>Dinophyceae</taxon>
        <taxon>Suessiales</taxon>
        <taxon>Suessiaceae</taxon>
        <taxon>Polarella</taxon>
    </lineage>
</organism>
<evidence type="ECO:0000313" key="2">
    <source>
        <dbReference type="EMBL" id="CAE8598109.1"/>
    </source>
</evidence>
<proteinExistence type="predicted"/>
<feature type="compositionally biased region" description="Low complexity" evidence="1">
    <location>
        <begin position="11"/>
        <end position="21"/>
    </location>
</feature>
<dbReference type="AlphaFoldDB" id="A0A813EAF7"/>
<dbReference type="EMBL" id="CAJNNW010034604">
    <property type="protein sequence ID" value="CAE8723264.1"/>
    <property type="molecule type" value="Genomic_DNA"/>
</dbReference>
<name>A0A813EAF7_POLGL</name>
<sequence length="309" mass="34507">MCSHVRRPPEAQADAVAAQAAHSLHPEPEVPVASVRQAPQYVEPPDLRHQPTQEQERRHAQELSRLQGEALPAKAPPVKPSHFTPSVYQRQQPSSSSSEQLYRKEHGGEQHRKQHRGGQVEGLTMLGGGSFEVSMRGRGMSDEQVISWCQAAKNQLASLSSEFSPLHAHQLNFAENCLGSEGVGAIFEMLSDLKIGVRKIELHRNNLTNGAASVLAKYIKECPQAIDELHLSHNQLDRQGVLTLVEAFMTAGSRGVPRYPPRDIRGRCRPVWLRLEYNNVHRGVELLENGFEEEFRRLRGGKGFPCQYA</sequence>
<feature type="compositionally biased region" description="Basic and acidic residues" evidence="1">
    <location>
        <begin position="45"/>
        <end position="62"/>
    </location>
</feature>
<feature type="compositionally biased region" description="Basic and acidic residues" evidence="1">
    <location>
        <begin position="101"/>
        <end position="111"/>
    </location>
</feature>
<evidence type="ECO:0000313" key="3">
    <source>
        <dbReference type="EMBL" id="CAE8723264.1"/>
    </source>
</evidence>
<comment type="caution">
    <text evidence="2">The sequence shown here is derived from an EMBL/GenBank/DDBJ whole genome shotgun (WGS) entry which is preliminary data.</text>
</comment>
<dbReference type="InterPro" id="IPR032675">
    <property type="entry name" value="LRR_dom_sf"/>
</dbReference>
<feature type="compositionally biased region" description="Polar residues" evidence="1">
    <location>
        <begin position="83"/>
        <end position="93"/>
    </location>
</feature>